<reference evidence="3" key="2">
    <citation type="journal article" date="2023" name="Commun. Biol.">
        <title>Intrasexual cuticular hydrocarbon dimorphism in a wasp sheds light on hydrocarbon biosynthesis genes in Hymenoptera.</title>
        <authorList>
            <person name="Moris V.C."/>
            <person name="Podsiadlowski L."/>
            <person name="Martin S."/>
            <person name="Oeyen J.P."/>
            <person name="Donath A."/>
            <person name="Petersen M."/>
            <person name="Wilbrandt J."/>
            <person name="Misof B."/>
            <person name="Liedtke D."/>
            <person name="Thamm M."/>
            <person name="Scheiner R."/>
            <person name="Schmitt T."/>
            <person name="Niehuis O."/>
        </authorList>
    </citation>
    <scope>NUCLEOTIDE SEQUENCE</scope>
    <source>
        <strain evidence="3">GBR_01_08_01A</strain>
    </source>
</reference>
<sequence length="323" mass="36183">MPAELILGHSPPVYSPLLYSPLVVTAPTITTRSVPPRIRPCLSTGSLPLDNLKNNNDSSNKQKKRVVFADDRGRPLTQVRVMSEPSNVPPLWSTAYIEGVTGGLLRSKIDNEVAQDATPPWQVTFPQPASDYLAFRRKLDQDNVSLENVIVRESEQALVGTVKVRNLAYDKEVVVRASIDNWKTHEDNYCTYVEQPGAPALILYDTFRFRLTLPVKSDVVEFCVRYRTDGKEFWDNNEGKNYVVRKRQEPRAPPKRYDLLAATCEGLSGSNGIRDNSSSCNMSNGGSNGLGSVPRISDATRANVRTWSEFASWHHLTNDAPYW</sequence>
<dbReference type="InterPro" id="IPR005036">
    <property type="entry name" value="CBM21_dom"/>
</dbReference>
<dbReference type="InterPro" id="IPR050782">
    <property type="entry name" value="PP1_regulatory_subunit_3"/>
</dbReference>
<dbReference type="GO" id="GO:0005979">
    <property type="term" value="P:regulation of glycogen biosynthetic process"/>
    <property type="evidence" value="ECO:0007669"/>
    <property type="project" value="TreeGrafter"/>
</dbReference>
<evidence type="ECO:0000256" key="1">
    <source>
        <dbReference type="SAM" id="MobiDB-lite"/>
    </source>
</evidence>
<dbReference type="AlphaFoldDB" id="A0AAD9VRX6"/>
<evidence type="ECO:0000259" key="2">
    <source>
        <dbReference type="PROSITE" id="PS51159"/>
    </source>
</evidence>
<dbReference type="Gene3D" id="2.60.40.2440">
    <property type="entry name" value="Carbohydrate binding type-21 domain"/>
    <property type="match status" value="1"/>
</dbReference>
<dbReference type="GO" id="GO:0000164">
    <property type="term" value="C:protein phosphatase type 1 complex"/>
    <property type="evidence" value="ECO:0007669"/>
    <property type="project" value="TreeGrafter"/>
</dbReference>
<dbReference type="Proteomes" id="UP001258017">
    <property type="component" value="Unassembled WGS sequence"/>
</dbReference>
<dbReference type="InterPro" id="IPR038175">
    <property type="entry name" value="CBM21_dom_sf"/>
</dbReference>
<protein>
    <recommendedName>
        <fullName evidence="2">CBM21 domain-containing protein</fullName>
    </recommendedName>
</protein>
<dbReference type="GO" id="GO:2001069">
    <property type="term" value="F:glycogen binding"/>
    <property type="evidence" value="ECO:0007669"/>
    <property type="project" value="TreeGrafter"/>
</dbReference>
<gene>
    <name evidence="3" type="ORF">KPH14_001138</name>
</gene>
<keyword evidence="4" id="KW-1185">Reference proteome</keyword>
<feature type="compositionally biased region" description="Low complexity" evidence="1">
    <location>
        <begin position="49"/>
        <end position="59"/>
    </location>
</feature>
<dbReference type="PANTHER" id="PTHR12307:SF48">
    <property type="entry name" value="PROTEIN PHOSPHATASE 1 REGULATORY SUBUNIT"/>
    <property type="match status" value="1"/>
</dbReference>
<dbReference type="Pfam" id="PF03370">
    <property type="entry name" value="CBM_21"/>
    <property type="match status" value="1"/>
</dbReference>
<name>A0AAD9VRX6_9HYME</name>
<proteinExistence type="predicted"/>
<organism evidence="3 4">
    <name type="scientific">Odynerus spinipes</name>
    <dbReference type="NCBI Taxonomy" id="1348599"/>
    <lineage>
        <taxon>Eukaryota</taxon>
        <taxon>Metazoa</taxon>
        <taxon>Ecdysozoa</taxon>
        <taxon>Arthropoda</taxon>
        <taxon>Hexapoda</taxon>
        <taxon>Insecta</taxon>
        <taxon>Pterygota</taxon>
        <taxon>Neoptera</taxon>
        <taxon>Endopterygota</taxon>
        <taxon>Hymenoptera</taxon>
        <taxon>Apocrita</taxon>
        <taxon>Aculeata</taxon>
        <taxon>Vespoidea</taxon>
        <taxon>Vespidae</taxon>
        <taxon>Eumeninae</taxon>
        <taxon>Odynerus</taxon>
    </lineage>
</organism>
<dbReference type="PANTHER" id="PTHR12307">
    <property type="entry name" value="PROTEIN PHOSPHATASE 1 REGULATORY SUBUNIT"/>
    <property type="match status" value="1"/>
</dbReference>
<evidence type="ECO:0000313" key="3">
    <source>
        <dbReference type="EMBL" id="KAK2583862.1"/>
    </source>
</evidence>
<accession>A0AAD9VRX6</accession>
<evidence type="ECO:0000313" key="4">
    <source>
        <dbReference type="Proteomes" id="UP001258017"/>
    </source>
</evidence>
<feature type="region of interest" description="Disordered" evidence="1">
    <location>
        <begin position="44"/>
        <end position="63"/>
    </location>
</feature>
<feature type="domain" description="CBM21" evidence="2">
    <location>
        <begin position="136"/>
        <end position="245"/>
    </location>
</feature>
<dbReference type="GO" id="GO:0008157">
    <property type="term" value="F:protein phosphatase 1 binding"/>
    <property type="evidence" value="ECO:0007669"/>
    <property type="project" value="TreeGrafter"/>
</dbReference>
<dbReference type="PROSITE" id="PS51159">
    <property type="entry name" value="CBM21"/>
    <property type="match status" value="1"/>
</dbReference>
<comment type="caution">
    <text evidence="3">The sequence shown here is derived from an EMBL/GenBank/DDBJ whole genome shotgun (WGS) entry which is preliminary data.</text>
</comment>
<reference evidence="3" key="1">
    <citation type="submission" date="2021-08" db="EMBL/GenBank/DDBJ databases">
        <authorList>
            <person name="Misof B."/>
            <person name="Oliver O."/>
            <person name="Podsiadlowski L."/>
            <person name="Donath A."/>
            <person name="Peters R."/>
            <person name="Mayer C."/>
            <person name="Rust J."/>
            <person name="Gunkel S."/>
            <person name="Lesny P."/>
            <person name="Martin S."/>
            <person name="Oeyen J.P."/>
            <person name="Petersen M."/>
            <person name="Panagiotis P."/>
            <person name="Wilbrandt J."/>
            <person name="Tanja T."/>
        </authorList>
    </citation>
    <scope>NUCLEOTIDE SEQUENCE</scope>
    <source>
        <strain evidence="3">GBR_01_08_01A</strain>
        <tissue evidence="3">Thorax + abdomen</tissue>
    </source>
</reference>
<dbReference type="EMBL" id="JAIFRP010000029">
    <property type="protein sequence ID" value="KAK2583862.1"/>
    <property type="molecule type" value="Genomic_DNA"/>
</dbReference>